<dbReference type="EMBL" id="BSUN01000003">
    <property type="protein sequence ID" value="GMA37915.1"/>
    <property type="molecule type" value="Genomic_DNA"/>
</dbReference>
<dbReference type="Pfam" id="PF16259">
    <property type="entry name" value="DUF4913"/>
    <property type="match status" value="1"/>
</dbReference>
<organism evidence="1 3">
    <name type="scientific">Demequina litorisediminis</name>
    <dbReference type="NCBI Taxonomy" id="1849022"/>
    <lineage>
        <taxon>Bacteria</taxon>
        <taxon>Bacillati</taxon>
        <taxon>Actinomycetota</taxon>
        <taxon>Actinomycetes</taxon>
        <taxon>Micrococcales</taxon>
        <taxon>Demequinaceae</taxon>
        <taxon>Demequina</taxon>
    </lineage>
</organism>
<evidence type="ECO:0000313" key="2">
    <source>
        <dbReference type="EMBL" id="GMA37915.1"/>
    </source>
</evidence>
<reference evidence="1" key="3">
    <citation type="submission" date="2023-02" db="EMBL/GenBank/DDBJ databases">
        <authorList>
            <person name="Sun Q."/>
            <person name="Mori K."/>
        </authorList>
    </citation>
    <scope>NUCLEOTIDE SEQUENCE</scope>
    <source>
        <strain evidence="1">NBRC 112299</strain>
    </source>
</reference>
<comment type="caution">
    <text evidence="1">The sequence shown here is derived from an EMBL/GenBank/DDBJ whole genome shotgun (WGS) entry which is preliminary data.</text>
</comment>
<accession>A0ABQ6IJ13</accession>
<name>A0ABQ6IJ13_9MICO</name>
<dbReference type="EMBL" id="BSUN01000002">
    <property type="protein sequence ID" value="GMA37820.1"/>
    <property type="molecule type" value="Genomic_DNA"/>
</dbReference>
<protein>
    <recommendedName>
        <fullName evidence="4">DUF3291 domain-containing protein</fullName>
    </recommendedName>
</protein>
<keyword evidence="3" id="KW-1185">Reference proteome</keyword>
<dbReference type="RefSeq" id="WP_284329534.1">
    <property type="nucleotide sequence ID" value="NZ_BSUN01000002.1"/>
</dbReference>
<evidence type="ECO:0000313" key="3">
    <source>
        <dbReference type="Proteomes" id="UP001157125"/>
    </source>
</evidence>
<reference evidence="1" key="1">
    <citation type="journal article" date="2014" name="Int. J. Syst. Evol. Microbiol.">
        <title>Complete genome of a new Firmicutes species belonging to the dominant human colonic microbiota ('Ruminococcus bicirculans') reveals two chromosomes and a selective capacity to utilize plant glucans.</title>
        <authorList>
            <consortium name="NISC Comparative Sequencing Program"/>
            <person name="Wegmann U."/>
            <person name="Louis P."/>
            <person name="Goesmann A."/>
            <person name="Henrissat B."/>
            <person name="Duncan S.H."/>
            <person name="Flint H.J."/>
        </authorList>
    </citation>
    <scope>NUCLEOTIDE SEQUENCE</scope>
    <source>
        <strain evidence="1">NBRC 112299</strain>
    </source>
</reference>
<dbReference type="InterPro" id="IPR032584">
    <property type="entry name" value="DUF4913"/>
</dbReference>
<reference evidence="3" key="2">
    <citation type="journal article" date="2019" name="Int. J. Syst. Evol. Microbiol.">
        <title>The Global Catalogue of Microorganisms (GCM) 10K type strain sequencing project: providing services to taxonomists for standard genome sequencing and annotation.</title>
        <authorList>
            <consortium name="The Broad Institute Genomics Platform"/>
            <consortium name="The Broad Institute Genome Sequencing Center for Infectious Disease"/>
            <person name="Wu L."/>
            <person name="Ma J."/>
        </authorList>
    </citation>
    <scope>NUCLEOTIDE SEQUENCE [LARGE SCALE GENOMIC DNA]</scope>
    <source>
        <strain evidence="3">NBRC 112299</strain>
    </source>
</reference>
<dbReference type="Proteomes" id="UP001157125">
    <property type="component" value="Unassembled WGS sequence"/>
</dbReference>
<gene>
    <name evidence="1" type="ORF">GCM10025876_40240</name>
    <name evidence="2" type="ORF">GCM10025876_41190</name>
</gene>
<sequence length="117" mass="13641">MEWLDATHLRYSDTSLKPCWWRHPDVLWHLTALKDAYDSAYTMRIPDTAPIAWHLHWLWPTMERINTMRSMQKCKTGVHTPAPSPLLDHDHAIDETIAHWMTSDPTSVLELAEPDDA</sequence>
<evidence type="ECO:0008006" key="4">
    <source>
        <dbReference type="Google" id="ProtNLM"/>
    </source>
</evidence>
<proteinExistence type="predicted"/>
<evidence type="ECO:0000313" key="1">
    <source>
        <dbReference type="EMBL" id="GMA37820.1"/>
    </source>
</evidence>